<dbReference type="InterPro" id="IPR043504">
    <property type="entry name" value="Peptidase_S1_PA_chymotrypsin"/>
</dbReference>
<keyword evidence="4" id="KW-1015">Disulfide bond</keyword>
<feature type="domain" description="Peptidase S1" evidence="9">
    <location>
        <begin position="107"/>
        <end position="481"/>
    </location>
</feature>
<dbReference type="PROSITE" id="PS50240">
    <property type="entry name" value="TRYPSIN_DOM"/>
    <property type="match status" value="1"/>
</dbReference>
<keyword evidence="6" id="KW-0720">Serine protease</keyword>
<dbReference type="PANTHER" id="PTHR24253:SF176">
    <property type="entry name" value="CORIN, ISOFORM B"/>
    <property type="match status" value="1"/>
</dbReference>
<feature type="compositionally biased region" description="Low complexity" evidence="7">
    <location>
        <begin position="492"/>
        <end position="508"/>
    </location>
</feature>
<dbReference type="Gene3D" id="2.40.10.10">
    <property type="entry name" value="Trypsin-like serine proteases"/>
    <property type="match status" value="2"/>
</dbReference>
<dbReference type="GO" id="GO:0006508">
    <property type="term" value="P:proteolysis"/>
    <property type="evidence" value="ECO:0007669"/>
    <property type="project" value="UniProtKB-KW"/>
</dbReference>
<dbReference type="SUPFAM" id="SSF50494">
    <property type="entry name" value="Trypsin-like serine proteases"/>
    <property type="match status" value="1"/>
</dbReference>
<dbReference type="PANTHER" id="PTHR24253">
    <property type="entry name" value="TRANSMEMBRANE PROTEASE SERINE"/>
    <property type="match status" value="1"/>
</dbReference>
<name>A0A8J5TWC4_HOMAM</name>
<dbReference type="InterPro" id="IPR001254">
    <property type="entry name" value="Trypsin_dom"/>
</dbReference>
<feature type="signal peptide" evidence="8">
    <location>
        <begin position="1"/>
        <end position="18"/>
    </location>
</feature>
<dbReference type="SMART" id="SM00020">
    <property type="entry name" value="Tryp_SPc"/>
    <property type="match status" value="1"/>
</dbReference>
<keyword evidence="6" id="KW-0378">Hydrolase</keyword>
<feature type="region of interest" description="Disordered" evidence="7">
    <location>
        <begin position="234"/>
        <end position="266"/>
    </location>
</feature>
<evidence type="ECO:0000256" key="1">
    <source>
        <dbReference type="ARBA" id="ARBA00004613"/>
    </source>
</evidence>
<proteinExistence type="predicted"/>
<evidence type="ECO:0000313" key="10">
    <source>
        <dbReference type="EMBL" id="KAG7178292.1"/>
    </source>
</evidence>
<dbReference type="GO" id="GO:0004252">
    <property type="term" value="F:serine-type endopeptidase activity"/>
    <property type="evidence" value="ECO:0007669"/>
    <property type="project" value="InterPro"/>
</dbReference>
<sequence>MYWTIVQLLTCVLGLSFAEVKYGLGLPGDDCEMGGGVFGYCEEVWACLNDGGVVKREGVVKLCHPHHSNLYVCCRKPHLVAKELCEAWSHYWRRGEGRGCVSEKQLIIGGVNARLGEFPHMAIIGTKMPNKPMNYICGGTLISPHYILTAAHCLFAYREGMTYWARLGEHDRIHQSLEEVEVLTGPTPASLYRAADLLDAADPSNNLTAGGPGLVNRTSGLEDRAADHRFGLGDLEEDASDVGDGEALSDSSPSIPDTENRANILPDGARDLPAGARDLPAAARDLPAAARGLPTGDEPVQMVPAEQLIELGDMKIHPEYHGFYKYNDIALVKLKTPARLTERVLPACLPQDPDEDYVNKNLTVVGWGYTLGAREMSRILQKVTVPVVDHLSCSTFFVNSISLPLGITQDMICAGEKQKDSCQGDSGGPLTEQVPRHGSTCEHTVAGVVSFGLGYGFSSCGRIGVYTRVSSYTDWITGYIAPNSTGQGAYHTTTTTTTTPTTTTTTTP</sequence>
<evidence type="ECO:0000313" key="11">
    <source>
        <dbReference type="Proteomes" id="UP000747542"/>
    </source>
</evidence>
<reference evidence="10" key="1">
    <citation type="journal article" date="2021" name="Sci. Adv.">
        <title>The American lobster genome reveals insights on longevity, neural, and immune adaptations.</title>
        <authorList>
            <person name="Polinski J.M."/>
            <person name="Zimin A.V."/>
            <person name="Clark K.F."/>
            <person name="Kohn A.B."/>
            <person name="Sadowski N."/>
            <person name="Timp W."/>
            <person name="Ptitsyn A."/>
            <person name="Khanna P."/>
            <person name="Romanova D.Y."/>
            <person name="Williams P."/>
            <person name="Greenwood S.J."/>
            <person name="Moroz L.L."/>
            <person name="Walt D.R."/>
            <person name="Bodnar A.G."/>
        </authorList>
    </citation>
    <scope>NUCLEOTIDE SEQUENCE</scope>
    <source>
        <strain evidence="10">GMGI-L3</strain>
    </source>
</reference>
<dbReference type="PROSITE" id="PS00135">
    <property type="entry name" value="TRYPSIN_SER"/>
    <property type="match status" value="1"/>
</dbReference>
<organism evidence="10 11">
    <name type="scientific">Homarus americanus</name>
    <name type="common">American lobster</name>
    <dbReference type="NCBI Taxonomy" id="6706"/>
    <lineage>
        <taxon>Eukaryota</taxon>
        <taxon>Metazoa</taxon>
        <taxon>Ecdysozoa</taxon>
        <taxon>Arthropoda</taxon>
        <taxon>Crustacea</taxon>
        <taxon>Multicrustacea</taxon>
        <taxon>Malacostraca</taxon>
        <taxon>Eumalacostraca</taxon>
        <taxon>Eucarida</taxon>
        <taxon>Decapoda</taxon>
        <taxon>Pleocyemata</taxon>
        <taxon>Astacidea</taxon>
        <taxon>Nephropoidea</taxon>
        <taxon>Nephropidae</taxon>
        <taxon>Homarus</taxon>
    </lineage>
</organism>
<keyword evidence="3 8" id="KW-0732">Signal</keyword>
<evidence type="ECO:0000256" key="5">
    <source>
        <dbReference type="ARBA" id="ARBA00023180"/>
    </source>
</evidence>
<keyword evidence="6" id="KW-0645">Protease</keyword>
<accession>A0A8J5TWC4</accession>
<feature type="region of interest" description="Disordered" evidence="7">
    <location>
        <begin position="487"/>
        <end position="508"/>
    </location>
</feature>
<keyword evidence="2" id="KW-0964">Secreted</keyword>
<keyword evidence="11" id="KW-1185">Reference proteome</keyword>
<evidence type="ECO:0000259" key="9">
    <source>
        <dbReference type="PROSITE" id="PS50240"/>
    </source>
</evidence>
<dbReference type="AlphaFoldDB" id="A0A8J5TWC4"/>
<dbReference type="InterPro" id="IPR033116">
    <property type="entry name" value="TRYPSIN_SER"/>
</dbReference>
<evidence type="ECO:0000256" key="7">
    <source>
        <dbReference type="SAM" id="MobiDB-lite"/>
    </source>
</evidence>
<evidence type="ECO:0000256" key="2">
    <source>
        <dbReference type="ARBA" id="ARBA00022525"/>
    </source>
</evidence>
<dbReference type="Proteomes" id="UP000747542">
    <property type="component" value="Unassembled WGS sequence"/>
</dbReference>
<comment type="caution">
    <text evidence="10">The sequence shown here is derived from an EMBL/GenBank/DDBJ whole genome shotgun (WGS) entry which is preliminary data.</text>
</comment>
<dbReference type="GO" id="GO:0005576">
    <property type="term" value="C:extracellular region"/>
    <property type="evidence" value="ECO:0007669"/>
    <property type="project" value="UniProtKB-SubCell"/>
</dbReference>
<feature type="chain" id="PRO_5035261430" evidence="8">
    <location>
        <begin position="19"/>
        <end position="508"/>
    </location>
</feature>
<evidence type="ECO:0000256" key="6">
    <source>
        <dbReference type="RuleBase" id="RU363034"/>
    </source>
</evidence>
<dbReference type="Pfam" id="PF00089">
    <property type="entry name" value="Trypsin"/>
    <property type="match status" value="2"/>
</dbReference>
<feature type="non-terminal residue" evidence="10">
    <location>
        <position position="1"/>
    </location>
</feature>
<dbReference type="InterPro" id="IPR009003">
    <property type="entry name" value="Peptidase_S1_PA"/>
</dbReference>
<protein>
    <submittedName>
        <fullName evidence="10">Plasma kallikrein-like 7</fullName>
    </submittedName>
</protein>
<evidence type="ECO:0000256" key="4">
    <source>
        <dbReference type="ARBA" id="ARBA00023157"/>
    </source>
</evidence>
<evidence type="ECO:0000256" key="3">
    <source>
        <dbReference type="ARBA" id="ARBA00022729"/>
    </source>
</evidence>
<dbReference type="PROSITE" id="PS00134">
    <property type="entry name" value="TRYPSIN_HIS"/>
    <property type="match status" value="1"/>
</dbReference>
<comment type="subcellular location">
    <subcellularLocation>
        <location evidence="1">Secreted</location>
    </subcellularLocation>
</comment>
<keyword evidence="5" id="KW-0325">Glycoprotein</keyword>
<dbReference type="InterPro" id="IPR018114">
    <property type="entry name" value="TRYPSIN_HIS"/>
</dbReference>
<dbReference type="CDD" id="cd00190">
    <property type="entry name" value="Tryp_SPc"/>
    <property type="match status" value="1"/>
</dbReference>
<evidence type="ECO:0000256" key="8">
    <source>
        <dbReference type="SAM" id="SignalP"/>
    </source>
</evidence>
<dbReference type="EMBL" id="JAHLQT010000143">
    <property type="protein sequence ID" value="KAG7178292.1"/>
    <property type="molecule type" value="Genomic_DNA"/>
</dbReference>
<gene>
    <name evidence="10" type="primary">KLKB1-L7</name>
    <name evidence="10" type="ORF">Hamer_G024699</name>
</gene>
<feature type="compositionally biased region" description="Acidic residues" evidence="7">
    <location>
        <begin position="234"/>
        <end position="244"/>
    </location>
</feature>
<dbReference type="FunFam" id="2.40.10.10:FF:000054">
    <property type="entry name" value="Complement C1r subcomponent"/>
    <property type="match status" value="1"/>
</dbReference>